<evidence type="ECO:0000313" key="1">
    <source>
        <dbReference type="EMBL" id="VDN46690.1"/>
    </source>
</evidence>
<name>A0A3P7NZD7_9FIRM</name>
<dbReference type="EMBL" id="LR130778">
    <property type="protein sequence ID" value="VDN46690.1"/>
    <property type="molecule type" value="Genomic_DNA"/>
</dbReference>
<protein>
    <submittedName>
        <fullName evidence="1">Uncharacterized protein</fullName>
    </submittedName>
</protein>
<keyword evidence="2" id="KW-1185">Reference proteome</keyword>
<reference evidence="1 2" key="1">
    <citation type="submission" date="2018-09" db="EMBL/GenBank/DDBJ databases">
        <authorList>
            <person name="Postec A."/>
        </authorList>
    </citation>
    <scope>NUCLEOTIDE SEQUENCE [LARGE SCALE GENOMIC DNA]</scope>
    <source>
        <strain evidence="1">70B-A</strain>
    </source>
</reference>
<proteinExistence type="predicted"/>
<gene>
    <name evidence="1" type="ORF">PATL70BA_0818</name>
</gene>
<evidence type="ECO:0000313" key="2">
    <source>
        <dbReference type="Proteomes" id="UP000279029"/>
    </source>
</evidence>
<organism evidence="1 2">
    <name type="scientific">Petrocella atlantisensis</name>
    <dbReference type="NCBI Taxonomy" id="2173034"/>
    <lineage>
        <taxon>Bacteria</taxon>
        <taxon>Bacillati</taxon>
        <taxon>Bacillota</taxon>
        <taxon>Clostridia</taxon>
        <taxon>Lachnospirales</taxon>
        <taxon>Vallitaleaceae</taxon>
        <taxon>Petrocella</taxon>
    </lineage>
</organism>
<dbReference type="AlphaFoldDB" id="A0A3P7NZD7"/>
<dbReference type="Proteomes" id="UP000279029">
    <property type="component" value="Chromosome"/>
</dbReference>
<sequence>MPLRNTSAYRCAGSVIGGSRHITYQQVTNIGKSTSKLVALPTSGTRAPTLEDISTNL</sequence>
<accession>A0A3P7NZD7</accession>
<dbReference type="KEGG" id="cbar:PATL70BA_0818"/>